<feature type="active site" description="Proton donor/acceptor" evidence="8">
    <location>
        <position position="190"/>
    </location>
</feature>
<comment type="pathway">
    <text evidence="8">Cell wall biogenesis; peptidoglycan biosynthesis.</text>
</comment>
<dbReference type="GO" id="GO:0071555">
    <property type="term" value="P:cell wall organization"/>
    <property type="evidence" value="ECO:0007669"/>
    <property type="project" value="UniProtKB-KW"/>
</dbReference>
<dbReference type="Pfam" id="PF01177">
    <property type="entry name" value="Asp_Glu_race"/>
    <property type="match status" value="1"/>
</dbReference>
<evidence type="ECO:0000256" key="2">
    <source>
        <dbReference type="ARBA" id="ARBA00013090"/>
    </source>
</evidence>
<evidence type="ECO:0000256" key="8">
    <source>
        <dbReference type="HAMAP-Rule" id="MF_00258"/>
    </source>
</evidence>
<dbReference type="GO" id="GO:0008881">
    <property type="term" value="F:glutamate racemase activity"/>
    <property type="evidence" value="ECO:0007669"/>
    <property type="project" value="UniProtKB-UniRule"/>
</dbReference>
<dbReference type="OrthoDB" id="9801055at2"/>
<feature type="binding site" evidence="8">
    <location>
        <begin position="45"/>
        <end position="46"/>
    </location>
    <ligand>
        <name>substrate</name>
    </ligand>
</feature>
<dbReference type="PANTHER" id="PTHR21198:SF2">
    <property type="entry name" value="GLUTAMATE RACEMASE"/>
    <property type="match status" value="1"/>
</dbReference>
<dbReference type="PROSITE" id="PS00924">
    <property type="entry name" value="ASP_GLU_RACEMASE_2"/>
    <property type="match status" value="1"/>
</dbReference>
<name>A0A495IHA6_9MICO</name>
<keyword evidence="5 8" id="KW-0413">Isomerase</keyword>
<dbReference type="PROSITE" id="PS00923">
    <property type="entry name" value="ASP_GLU_RACEMASE_1"/>
    <property type="match status" value="1"/>
</dbReference>
<organism evidence="9 10">
    <name type="scientific">Frondihabitans australicus</name>
    <dbReference type="NCBI Taxonomy" id="386892"/>
    <lineage>
        <taxon>Bacteria</taxon>
        <taxon>Bacillati</taxon>
        <taxon>Actinomycetota</taxon>
        <taxon>Actinomycetes</taxon>
        <taxon>Micrococcales</taxon>
        <taxon>Microbacteriaceae</taxon>
        <taxon>Frondihabitans</taxon>
    </lineage>
</organism>
<keyword evidence="4 8" id="KW-0573">Peptidoglycan synthesis</keyword>
<feature type="binding site" evidence="8">
    <location>
        <begin position="191"/>
        <end position="192"/>
    </location>
    <ligand>
        <name>substrate</name>
    </ligand>
</feature>
<dbReference type="InterPro" id="IPR018187">
    <property type="entry name" value="Asp/Glu_racemase_AS_1"/>
</dbReference>
<dbReference type="HAMAP" id="MF_00258">
    <property type="entry name" value="Glu_racemase"/>
    <property type="match status" value="1"/>
</dbReference>
<protein>
    <recommendedName>
        <fullName evidence="7 8">Glutamate racemase</fullName>
        <ecNumber evidence="2 8">5.1.1.3</ecNumber>
    </recommendedName>
</protein>
<dbReference type="RefSeq" id="WP_121371826.1">
    <property type="nucleotide sequence ID" value="NZ_RBKS01000001.1"/>
</dbReference>
<feature type="binding site" evidence="8">
    <location>
        <begin position="77"/>
        <end position="78"/>
    </location>
    <ligand>
        <name>substrate</name>
    </ligand>
</feature>
<accession>A0A495IHA6</accession>
<keyword evidence="6 8" id="KW-0961">Cell wall biogenesis/degradation</keyword>
<dbReference type="NCBIfam" id="TIGR00067">
    <property type="entry name" value="glut_race"/>
    <property type="match status" value="1"/>
</dbReference>
<feature type="active site" description="Proton donor/acceptor" evidence="8">
    <location>
        <position position="76"/>
    </location>
</feature>
<dbReference type="GO" id="GO:0009252">
    <property type="term" value="P:peptidoglycan biosynthetic process"/>
    <property type="evidence" value="ECO:0007669"/>
    <property type="project" value="UniProtKB-UniRule"/>
</dbReference>
<sequence>MSDGNDAPIGVFDSGVGGLTVSRAIIDQLPRESILYVGDTEHMPYGPKPIAEVREYALAVMDDLVAQGVKLLVIACNTASAAVLRDARERYTGAHGIPVVEVIQPAVRAAMKATRSQRVGVIGTQGTVNSRAYEDAFAAAPDLELHTRACPRFVEFVEQGDTSSPELRAVAEAYLAPLRDAHVDTLVLGCTHYPLMSAAIQYVMGPDVRLVSSAEETANDVYSTLVAHGLERGAGAGAPRYDFQATGPDQPGFIRLAKRFLGPEVSTVSHLETGTIDLPAGFARGHH</sequence>
<evidence type="ECO:0000313" key="9">
    <source>
        <dbReference type="EMBL" id="RKR74701.1"/>
    </source>
</evidence>
<dbReference type="Gene3D" id="3.40.50.1860">
    <property type="match status" value="2"/>
</dbReference>
<dbReference type="EC" id="5.1.1.3" evidence="2 8"/>
<evidence type="ECO:0000313" key="10">
    <source>
        <dbReference type="Proteomes" id="UP000280008"/>
    </source>
</evidence>
<dbReference type="InterPro" id="IPR001920">
    <property type="entry name" value="Asp/Glu_race"/>
</dbReference>
<dbReference type="InterPro" id="IPR004391">
    <property type="entry name" value="Glu_race"/>
</dbReference>
<evidence type="ECO:0000256" key="7">
    <source>
        <dbReference type="ARBA" id="ARBA00070053"/>
    </source>
</evidence>
<dbReference type="UniPathway" id="UPA00219"/>
<keyword evidence="10" id="KW-1185">Reference proteome</keyword>
<dbReference type="PANTHER" id="PTHR21198">
    <property type="entry name" value="GLUTAMATE RACEMASE"/>
    <property type="match status" value="1"/>
</dbReference>
<evidence type="ECO:0000256" key="6">
    <source>
        <dbReference type="ARBA" id="ARBA00023316"/>
    </source>
</evidence>
<comment type="catalytic activity">
    <reaction evidence="1 8">
        <text>L-glutamate = D-glutamate</text>
        <dbReference type="Rhea" id="RHEA:12813"/>
        <dbReference type="ChEBI" id="CHEBI:29985"/>
        <dbReference type="ChEBI" id="CHEBI:29986"/>
        <dbReference type="EC" id="5.1.1.3"/>
    </reaction>
</comment>
<dbReference type="Proteomes" id="UP000280008">
    <property type="component" value="Unassembled WGS sequence"/>
</dbReference>
<keyword evidence="3 8" id="KW-0133">Cell shape</keyword>
<evidence type="ECO:0000256" key="3">
    <source>
        <dbReference type="ARBA" id="ARBA00022960"/>
    </source>
</evidence>
<gene>
    <name evidence="8" type="primary">murI</name>
    <name evidence="9" type="ORF">C8E83_1829</name>
</gene>
<proteinExistence type="inferred from homology"/>
<comment type="function">
    <text evidence="8">Provides the (R)-glutamate required for cell wall biosynthesis.</text>
</comment>
<reference evidence="9 10" key="1">
    <citation type="submission" date="2018-10" db="EMBL/GenBank/DDBJ databases">
        <title>Sequencing the genomes of 1000 actinobacteria strains.</title>
        <authorList>
            <person name="Klenk H.-P."/>
        </authorList>
    </citation>
    <scope>NUCLEOTIDE SEQUENCE [LARGE SCALE GENOMIC DNA]</scope>
    <source>
        <strain evidence="9 10">DSM 17894</strain>
    </source>
</reference>
<feature type="binding site" evidence="8">
    <location>
        <begin position="13"/>
        <end position="14"/>
    </location>
    <ligand>
        <name>substrate</name>
    </ligand>
</feature>
<comment type="caution">
    <text evidence="9">The sequence shown here is derived from an EMBL/GenBank/DDBJ whole genome shotgun (WGS) entry which is preliminary data.</text>
</comment>
<dbReference type="EMBL" id="RBKS01000001">
    <property type="protein sequence ID" value="RKR74701.1"/>
    <property type="molecule type" value="Genomic_DNA"/>
</dbReference>
<dbReference type="InterPro" id="IPR015942">
    <property type="entry name" value="Asp/Glu/hydantoin_racemase"/>
</dbReference>
<evidence type="ECO:0000256" key="5">
    <source>
        <dbReference type="ARBA" id="ARBA00023235"/>
    </source>
</evidence>
<evidence type="ECO:0000256" key="4">
    <source>
        <dbReference type="ARBA" id="ARBA00022984"/>
    </source>
</evidence>
<dbReference type="InterPro" id="IPR033134">
    <property type="entry name" value="Asp/Glu_racemase_AS_2"/>
</dbReference>
<dbReference type="SUPFAM" id="SSF53681">
    <property type="entry name" value="Aspartate/glutamate racemase"/>
    <property type="match status" value="2"/>
</dbReference>
<dbReference type="GO" id="GO:0008360">
    <property type="term" value="P:regulation of cell shape"/>
    <property type="evidence" value="ECO:0007669"/>
    <property type="project" value="UniProtKB-KW"/>
</dbReference>
<dbReference type="AlphaFoldDB" id="A0A495IHA6"/>
<evidence type="ECO:0000256" key="1">
    <source>
        <dbReference type="ARBA" id="ARBA00001602"/>
    </source>
</evidence>
<comment type="similarity">
    <text evidence="8">Belongs to the aspartate/glutamate racemases family.</text>
</comment>
<dbReference type="FunFam" id="3.40.50.1860:FF:000002">
    <property type="entry name" value="Glutamate racemase"/>
    <property type="match status" value="1"/>
</dbReference>